<sequence>MQLKLSHWSCEISHWTGLSLQRPEKLKKVYMFTFSVSRRLSHETESLRLVAFTFLSQKGTNSSTSLARTSYDIREPLESPAH</sequence>
<reference evidence="1 2" key="1">
    <citation type="submission" date="2022-05" db="EMBL/GenBank/DDBJ databases">
        <title>A multi-omics perspective on studying reproductive biology in Daphnia sinensis.</title>
        <authorList>
            <person name="Jia J."/>
        </authorList>
    </citation>
    <scope>NUCLEOTIDE SEQUENCE [LARGE SCALE GENOMIC DNA]</scope>
    <source>
        <strain evidence="1 2">WSL</strain>
    </source>
</reference>
<gene>
    <name evidence="1" type="ORF">GHT06_011763</name>
</gene>
<dbReference type="AlphaFoldDB" id="A0AAD5KUF8"/>
<name>A0AAD5KUF8_9CRUS</name>
<accession>A0AAD5KUF8</accession>
<protein>
    <submittedName>
        <fullName evidence="1">Uncharacterized protein</fullName>
    </submittedName>
</protein>
<dbReference type="Proteomes" id="UP000820818">
    <property type="component" value="Linkage Group LG3"/>
</dbReference>
<keyword evidence="2" id="KW-1185">Reference proteome</keyword>
<proteinExistence type="predicted"/>
<comment type="caution">
    <text evidence="1">The sequence shown here is derived from an EMBL/GenBank/DDBJ whole genome shotgun (WGS) entry which is preliminary data.</text>
</comment>
<organism evidence="1 2">
    <name type="scientific">Daphnia sinensis</name>
    <dbReference type="NCBI Taxonomy" id="1820382"/>
    <lineage>
        <taxon>Eukaryota</taxon>
        <taxon>Metazoa</taxon>
        <taxon>Ecdysozoa</taxon>
        <taxon>Arthropoda</taxon>
        <taxon>Crustacea</taxon>
        <taxon>Branchiopoda</taxon>
        <taxon>Diplostraca</taxon>
        <taxon>Cladocera</taxon>
        <taxon>Anomopoda</taxon>
        <taxon>Daphniidae</taxon>
        <taxon>Daphnia</taxon>
        <taxon>Daphnia similis group</taxon>
    </lineage>
</organism>
<dbReference type="EMBL" id="WJBH02000003">
    <property type="protein sequence ID" value="KAI9560811.1"/>
    <property type="molecule type" value="Genomic_DNA"/>
</dbReference>
<evidence type="ECO:0000313" key="1">
    <source>
        <dbReference type="EMBL" id="KAI9560811.1"/>
    </source>
</evidence>
<evidence type="ECO:0000313" key="2">
    <source>
        <dbReference type="Proteomes" id="UP000820818"/>
    </source>
</evidence>